<dbReference type="PANTHER" id="PTHR24186:SF38">
    <property type="entry name" value="ANKYRIN REPEAT FAMILY PROTEIN"/>
    <property type="match status" value="1"/>
</dbReference>
<evidence type="ECO:0000256" key="9">
    <source>
        <dbReference type="SAM" id="MobiDB-lite"/>
    </source>
</evidence>
<proteinExistence type="predicted"/>
<evidence type="ECO:0000313" key="12">
    <source>
        <dbReference type="EMBL" id="KAL2332342.1"/>
    </source>
</evidence>
<gene>
    <name evidence="12" type="ORF">Fmac_019923</name>
</gene>
<evidence type="ECO:0000256" key="7">
    <source>
        <dbReference type="ARBA" id="ARBA00023136"/>
    </source>
</evidence>
<evidence type="ECO:0000313" key="13">
    <source>
        <dbReference type="Proteomes" id="UP001603857"/>
    </source>
</evidence>
<dbReference type="PANTHER" id="PTHR24186">
    <property type="entry name" value="PROTEIN PHOSPHATASE 1 REGULATORY SUBUNIT"/>
    <property type="match status" value="1"/>
</dbReference>
<feature type="region of interest" description="Disordered" evidence="9">
    <location>
        <begin position="672"/>
        <end position="703"/>
    </location>
</feature>
<evidence type="ECO:0000256" key="2">
    <source>
        <dbReference type="ARBA" id="ARBA00004413"/>
    </source>
</evidence>
<feature type="transmembrane region" description="Helical" evidence="10">
    <location>
        <begin position="639"/>
        <end position="664"/>
    </location>
</feature>
<name>A0ABD1M9M0_9FABA</name>
<dbReference type="InterPro" id="IPR036770">
    <property type="entry name" value="Ankyrin_rpt-contain_sf"/>
</dbReference>
<evidence type="ECO:0000256" key="10">
    <source>
        <dbReference type="SAM" id="Phobius"/>
    </source>
</evidence>
<evidence type="ECO:0000259" key="11">
    <source>
        <dbReference type="Pfam" id="PF13962"/>
    </source>
</evidence>
<dbReference type="Pfam" id="PF12796">
    <property type="entry name" value="Ank_2"/>
    <property type="match status" value="2"/>
</dbReference>
<organism evidence="12 13">
    <name type="scientific">Flemingia macrophylla</name>
    <dbReference type="NCBI Taxonomy" id="520843"/>
    <lineage>
        <taxon>Eukaryota</taxon>
        <taxon>Viridiplantae</taxon>
        <taxon>Streptophyta</taxon>
        <taxon>Embryophyta</taxon>
        <taxon>Tracheophyta</taxon>
        <taxon>Spermatophyta</taxon>
        <taxon>Magnoliopsida</taxon>
        <taxon>eudicotyledons</taxon>
        <taxon>Gunneridae</taxon>
        <taxon>Pentapetalae</taxon>
        <taxon>rosids</taxon>
        <taxon>fabids</taxon>
        <taxon>Fabales</taxon>
        <taxon>Fabaceae</taxon>
        <taxon>Papilionoideae</taxon>
        <taxon>50 kb inversion clade</taxon>
        <taxon>NPAAA clade</taxon>
        <taxon>indigoferoid/millettioid clade</taxon>
        <taxon>Phaseoleae</taxon>
        <taxon>Flemingia</taxon>
    </lineage>
</organism>
<evidence type="ECO:0000256" key="5">
    <source>
        <dbReference type="ARBA" id="ARBA00022989"/>
    </source>
</evidence>
<feature type="repeat" description="ANK" evidence="8">
    <location>
        <begin position="230"/>
        <end position="262"/>
    </location>
</feature>
<dbReference type="SUPFAM" id="SSF48403">
    <property type="entry name" value="Ankyrin repeat"/>
    <property type="match status" value="1"/>
</dbReference>
<evidence type="ECO:0000256" key="3">
    <source>
        <dbReference type="ARBA" id="ARBA00022692"/>
    </source>
</evidence>
<dbReference type="PROSITE" id="PS50088">
    <property type="entry name" value="ANK_REPEAT"/>
    <property type="match status" value="1"/>
</dbReference>
<dbReference type="PROSITE" id="PS50297">
    <property type="entry name" value="ANK_REP_REGION"/>
    <property type="match status" value="1"/>
</dbReference>
<evidence type="ECO:0000256" key="8">
    <source>
        <dbReference type="PROSITE-ProRule" id="PRU00023"/>
    </source>
</evidence>
<evidence type="ECO:0000256" key="1">
    <source>
        <dbReference type="ARBA" id="ARBA00004141"/>
    </source>
</evidence>
<comment type="subcellular location">
    <subcellularLocation>
        <location evidence="2">Cell membrane</location>
        <topology evidence="2">Peripheral membrane protein</topology>
        <orientation evidence="2">Cytoplasmic side</orientation>
    </subcellularLocation>
    <subcellularLocation>
        <location evidence="1">Membrane</location>
        <topology evidence="1">Multi-pass membrane protein</topology>
    </subcellularLocation>
</comment>
<keyword evidence="5 10" id="KW-1133">Transmembrane helix</keyword>
<keyword evidence="6 8" id="KW-0040">ANK repeat</keyword>
<keyword evidence="7 10" id="KW-0472">Membrane</keyword>
<dbReference type="EMBL" id="JBGMDY010000006">
    <property type="protein sequence ID" value="KAL2332342.1"/>
    <property type="molecule type" value="Genomic_DNA"/>
</dbReference>
<comment type="caution">
    <text evidence="12">The sequence shown here is derived from an EMBL/GenBank/DDBJ whole genome shotgun (WGS) entry which is preliminary data.</text>
</comment>
<keyword evidence="13" id="KW-1185">Reference proteome</keyword>
<feature type="transmembrane region" description="Helical" evidence="10">
    <location>
        <begin position="563"/>
        <end position="587"/>
    </location>
</feature>
<dbReference type="Gene3D" id="1.25.40.20">
    <property type="entry name" value="Ankyrin repeat-containing domain"/>
    <property type="match status" value="2"/>
</dbReference>
<dbReference type="Pfam" id="PF13637">
    <property type="entry name" value="Ank_4"/>
    <property type="match status" value="1"/>
</dbReference>
<feature type="transmembrane region" description="Helical" evidence="10">
    <location>
        <begin position="607"/>
        <end position="627"/>
    </location>
</feature>
<dbReference type="SMART" id="SM00248">
    <property type="entry name" value="ANK"/>
    <property type="match status" value="8"/>
</dbReference>
<dbReference type="InterPro" id="IPR002110">
    <property type="entry name" value="Ankyrin_rpt"/>
</dbReference>
<dbReference type="GO" id="GO:0005886">
    <property type="term" value="C:plasma membrane"/>
    <property type="evidence" value="ECO:0007669"/>
    <property type="project" value="UniProtKB-SubCell"/>
</dbReference>
<keyword evidence="3 10" id="KW-0812">Transmembrane</keyword>
<dbReference type="AlphaFoldDB" id="A0ABD1M9M0"/>
<sequence length="703" mass="78929">MESSSVKYIIFCWKIYHYVIQTEHPIALFILHTKYSKRAKPFRINILTASRTFKVRDMNMDAKFYDAVRTNDITTFSSLVNENEKILHQKTGDSLNTPLHLASRYGCTEIVSEIVRLRPDMVSAENKNMETPIHEACRHENAGILKLLLDANSTAVRKLNQNGKSAWFIACSHGHLDVVNVLLNLPEMMGPEEAGFDQTCIHVAASRGHTDVVRELLNKWSELTQVIDDDGNSPLHHACNGGHREIAWILLRRDPNIALQHNNNGYTPLNLAVMNGKVSILEDFVSCNAAAFHYLTREEETVFHLAVRHGCYDALEFLVHVSNGTSLLHCRDRYGNTVLHLAVIGKRYKMAEFLISKTKVDINARNCEGFTAIDILDQAKDSAENRHLQGAFIRAGGRRSIQSSLFSMELEKTNSVSPVASSVSLPWRYTPNPIEVSNEMISYDCTSPPAQVCKSTHSRSPSQPRVSERIENGTYKPYYFSPKNLVKHEHQNKRKMENLDQAYYSERNKHYEMHKEAMLNARNTIVIVAVLIATVTFAAGISPPGGVYQEGPMRGKSMVGKTTAFKVFAISNNIALFTSLSIVIVLVSIIPFRRKPHTMLLTIAHKVMWVAVAFMATGYVAATWVIMPHSQGMQWLSVVLLALGGGSLTTIFIGLSVMLVEHWLRKSKWRKTKKESGDGAAGSKKGSENSDFESSYLQGYHSY</sequence>
<evidence type="ECO:0000256" key="6">
    <source>
        <dbReference type="ARBA" id="ARBA00023043"/>
    </source>
</evidence>
<accession>A0ABD1M9M0</accession>
<protein>
    <recommendedName>
        <fullName evidence="11">PGG domain-containing protein</fullName>
    </recommendedName>
</protein>
<feature type="transmembrane region" description="Helical" evidence="10">
    <location>
        <begin position="523"/>
        <end position="543"/>
    </location>
</feature>
<evidence type="ECO:0000256" key="4">
    <source>
        <dbReference type="ARBA" id="ARBA00022737"/>
    </source>
</evidence>
<keyword evidence="4" id="KW-0677">Repeat</keyword>
<reference evidence="12 13" key="1">
    <citation type="submission" date="2024-08" db="EMBL/GenBank/DDBJ databases">
        <title>Insights into the chromosomal genome structure of Flemingia macrophylla.</title>
        <authorList>
            <person name="Ding Y."/>
            <person name="Zhao Y."/>
            <person name="Bi W."/>
            <person name="Wu M."/>
            <person name="Zhao G."/>
            <person name="Gong Y."/>
            <person name="Li W."/>
            <person name="Zhang P."/>
        </authorList>
    </citation>
    <scope>NUCLEOTIDE SEQUENCE [LARGE SCALE GENOMIC DNA]</scope>
    <source>
        <strain evidence="12">DYQJB</strain>
        <tissue evidence="12">Leaf</tissue>
    </source>
</reference>
<feature type="domain" description="PGG" evidence="11">
    <location>
        <begin position="516"/>
        <end position="625"/>
    </location>
</feature>
<dbReference type="Proteomes" id="UP001603857">
    <property type="component" value="Unassembled WGS sequence"/>
</dbReference>
<dbReference type="Pfam" id="PF13962">
    <property type="entry name" value="PGG"/>
    <property type="match status" value="1"/>
</dbReference>
<dbReference type="InterPro" id="IPR026961">
    <property type="entry name" value="PGG_dom"/>
</dbReference>